<accession>D4LDV4</accession>
<dbReference type="BioCyc" id="RCHA213810:RUM_RS08405-MONOMER"/>
<reference evidence="2" key="1">
    <citation type="submission" date="2010-03" db="EMBL/GenBank/DDBJ databases">
        <title>The genome sequence of Ruminococcus sp. 18P13.</title>
        <authorList>
            <consortium name="metaHIT consortium -- http://www.metahit.eu/"/>
            <person name="Pajon A."/>
            <person name="Turner K."/>
            <person name="Parkhill J."/>
            <person name="Bernalier A."/>
        </authorList>
    </citation>
    <scope>NUCLEOTIDE SEQUENCE [LARGE SCALE GENOMIC DNA]</scope>
    <source>
        <strain evidence="2">Type strain: 18P13</strain>
    </source>
</reference>
<name>D4LDV4_RUMC1</name>
<proteinExistence type="predicted"/>
<dbReference type="AlphaFoldDB" id="D4LDV4"/>
<gene>
    <name evidence="2" type="ordered locus">RUM_17300</name>
</gene>
<evidence type="ECO:0000256" key="1">
    <source>
        <dbReference type="SAM" id="Phobius"/>
    </source>
</evidence>
<evidence type="ECO:0000313" key="3">
    <source>
        <dbReference type="Proteomes" id="UP000007054"/>
    </source>
</evidence>
<evidence type="ECO:0000313" key="2">
    <source>
        <dbReference type="EMBL" id="CBL17799.1"/>
    </source>
</evidence>
<dbReference type="PATRIC" id="fig|213810.4.peg.1607"/>
<dbReference type="Proteomes" id="UP000007054">
    <property type="component" value="Chromosome"/>
</dbReference>
<keyword evidence="1" id="KW-0472">Membrane</keyword>
<feature type="transmembrane region" description="Helical" evidence="1">
    <location>
        <begin position="6"/>
        <end position="27"/>
    </location>
</feature>
<dbReference type="KEGG" id="rch:RUM_17300"/>
<keyword evidence="1" id="KW-0812">Transmembrane</keyword>
<keyword evidence="3" id="KW-1185">Reference proteome</keyword>
<dbReference type="GeneID" id="83156426"/>
<sequence length="101" mass="11250">MTGFELFTTVLGIIGTVCAIVFGYIAFHRNSKNDDEAEGKKDGVLLTEIGYIKSGVDDIKRKQEKEDERHVQVVSRLTAVEASAKQAHHRLDSLEGKMTEK</sequence>
<dbReference type="HOGENOM" id="CLU_169506_1_0_9"/>
<dbReference type="EMBL" id="FP929052">
    <property type="protein sequence ID" value="CBL17799.1"/>
    <property type="molecule type" value="Genomic_DNA"/>
</dbReference>
<organism evidence="2 3">
    <name type="scientific">Ruminococcus champanellensis (strain DSM 18848 / JCM 17042 / KCTC 15320 / 18P13)</name>
    <dbReference type="NCBI Taxonomy" id="213810"/>
    <lineage>
        <taxon>Bacteria</taxon>
        <taxon>Bacillati</taxon>
        <taxon>Bacillota</taxon>
        <taxon>Clostridia</taxon>
        <taxon>Eubacteriales</taxon>
        <taxon>Oscillospiraceae</taxon>
        <taxon>Ruminococcus</taxon>
    </lineage>
</organism>
<dbReference type="RefSeq" id="WP_015558705.1">
    <property type="nucleotide sequence ID" value="NC_021039.1"/>
</dbReference>
<protein>
    <submittedName>
        <fullName evidence="2">Uncharacterized protein</fullName>
    </submittedName>
</protein>
<reference evidence="2" key="2">
    <citation type="submission" date="2010-03" db="EMBL/GenBank/DDBJ databases">
        <authorList>
            <person name="Pajon A."/>
        </authorList>
    </citation>
    <scope>NUCLEOTIDE SEQUENCE</scope>
    <source>
        <strain evidence="2">Type strain: 18P13</strain>
    </source>
</reference>
<keyword evidence="1" id="KW-1133">Transmembrane helix</keyword>